<proteinExistence type="predicted"/>
<organism evidence="1 2">
    <name type="scientific">Plicaturopsis crispa FD-325 SS-3</name>
    <dbReference type="NCBI Taxonomy" id="944288"/>
    <lineage>
        <taxon>Eukaryota</taxon>
        <taxon>Fungi</taxon>
        <taxon>Dikarya</taxon>
        <taxon>Basidiomycota</taxon>
        <taxon>Agaricomycotina</taxon>
        <taxon>Agaricomycetes</taxon>
        <taxon>Agaricomycetidae</taxon>
        <taxon>Amylocorticiales</taxon>
        <taxon>Amylocorticiaceae</taxon>
        <taxon>Plicatura</taxon>
        <taxon>Plicaturopsis crispa</taxon>
    </lineage>
</organism>
<dbReference type="EMBL" id="KN832569">
    <property type="protein sequence ID" value="KII84988.1"/>
    <property type="molecule type" value="Genomic_DNA"/>
</dbReference>
<protein>
    <submittedName>
        <fullName evidence="1">Uncharacterized protein</fullName>
    </submittedName>
</protein>
<evidence type="ECO:0000313" key="2">
    <source>
        <dbReference type="Proteomes" id="UP000053263"/>
    </source>
</evidence>
<sequence length="61" mass="6842">MEALCLEHNENYCVLKCSCCGCLSPDPSQSRRKCCVATEAHCRRCSRRFSGSVLTFTSIHI</sequence>
<dbReference type="AlphaFoldDB" id="A0A0C9T9P2"/>
<keyword evidence="2" id="KW-1185">Reference proteome</keyword>
<dbReference type="Proteomes" id="UP000053263">
    <property type="component" value="Unassembled WGS sequence"/>
</dbReference>
<reference evidence="1 2" key="1">
    <citation type="submission" date="2014-06" db="EMBL/GenBank/DDBJ databases">
        <title>Evolutionary Origins and Diversification of the Mycorrhizal Mutualists.</title>
        <authorList>
            <consortium name="DOE Joint Genome Institute"/>
            <consortium name="Mycorrhizal Genomics Consortium"/>
            <person name="Kohler A."/>
            <person name="Kuo A."/>
            <person name="Nagy L.G."/>
            <person name="Floudas D."/>
            <person name="Copeland A."/>
            <person name="Barry K.W."/>
            <person name="Cichocki N."/>
            <person name="Veneault-Fourrey C."/>
            <person name="LaButti K."/>
            <person name="Lindquist E.A."/>
            <person name="Lipzen A."/>
            <person name="Lundell T."/>
            <person name="Morin E."/>
            <person name="Murat C."/>
            <person name="Riley R."/>
            <person name="Ohm R."/>
            <person name="Sun H."/>
            <person name="Tunlid A."/>
            <person name="Henrissat B."/>
            <person name="Grigoriev I.V."/>
            <person name="Hibbett D.S."/>
            <person name="Martin F."/>
        </authorList>
    </citation>
    <scope>NUCLEOTIDE SEQUENCE [LARGE SCALE GENOMIC DNA]</scope>
    <source>
        <strain evidence="1 2">FD-325 SS-3</strain>
    </source>
</reference>
<dbReference type="HOGENOM" id="CLU_2923673_0_0_1"/>
<name>A0A0C9T9P2_PLICR</name>
<evidence type="ECO:0000313" key="1">
    <source>
        <dbReference type="EMBL" id="KII84988.1"/>
    </source>
</evidence>
<gene>
    <name evidence="1" type="ORF">PLICRDRAFT_350213</name>
</gene>
<accession>A0A0C9T9P2</accession>